<sequence length="54" mass="5974">MGEGGVISRVAGPTIHCRPRRDPVDYRARHDLAEVELTMAHYLGAQDASPRRTS</sequence>
<comment type="caution">
    <text evidence="1">The sequence shown here is derived from an EMBL/GenBank/DDBJ whole genome shotgun (WGS) entry which is preliminary data.</text>
</comment>
<evidence type="ECO:0000313" key="1">
    <source>
        <dbReference type="EMBL" id="KGN29837.1"/>
    </source>
</evidence>
<keyword evidence="2" id="KW-1185">Reference proteome</keyword>
<accession>A0A0A0J0Y0</accession>
<dbReference type="EMBL" id="AVPJ01000027">
    <property type="protein sequence ID" value="KGN29837.1"/>
    <property type="molecule type" value="Genomic_DNA"/>
</dbReference>
<dbReference type="AlphaFoldDB" id="A0A0A0J0Y0"/>
<reference evidence="1 2" key="1">
    <citation type="submission" date="2013-08" db="EMBL/GenBank/DDBJ databases">
        <title>The genome sequence of Knoellia sinensis.</title>
        <authorList>
            <person name="Zhu W."/>
            <person name="Wang G."/>
        </authorList>
    </citation>
    <scope>NUCLEOTIDE SEQUENCE [LARGE SCALE GENOMIC DNA]</scope>
    <source>
        <strain evidence="1 2">KCTC 19936</strain>
    </source>
</reference>
<organism evidence="1 2">
    <name type="scientific">Knoellia sinensis KCTC 19936</name>
    <dbReference type="NCBI Taxonomy" id="1385520"/>
    <lineage>
        <taxon>Bacteria</taxon>
        <taxon>Bacillati</taxon>
        <taxon>Actinomycetota</taxon>
        <taxon>Actinomycetes</taxon>
        <taxon>Micrococcales</taxon>
        <taxon>Intrasporangiaceae</taxon>
        <taxon>Knoellia</taxon>
    </lineage>
</organism>
<proteinExistence type="predicted"/>
<name>A0A0A0J0Y0_9MICO</name>
<protein>
    <submittedName>
        <fullName evidence="1">PemK family transcriptional regulator</fullName>
    </submittedName>
</protein>
<dbReference type="Proteomes" id="UP000030002">
    <property type="component" value="Unassembled WGS sequence"/>
</dbReference>
<evidence type="ECO:0000313" key="2">
    <source>
        <dbReference type="Proteomes" id="UP000030002"/>
    </source>
</evidence>
<gene>
    <name evidence="1" type="ORF">N802_10535</name>
</gene>